<keyword evidence="2" id="KW-0732">Signal</keyword>
<dbReference type="AlphaFoldDB" id="A0A7I9V710"/>
<reference evidence="4" key="1">
    <citation type="submission" date="2019-06" db="EMBL/GenBank/DDBJ databases">
        <title>Gordonia isolated from sludge of a wastewater treatment plant.</title>
        <authorList>
            <person name="Tamura T."/>
            <person name="Aoyama K."/>
            <person name="Kang Y."/>
            <person name="Saito S."/>
            <person name="Akiyama N."/>
            <person name="Yazawa K."/>
            <person name="Gonoi T."/>
            <person name="Mikami Y."/>
        </authorList>
    </citation>
    <scope>NUCLEOTIDE SEQUENCE [LARGE SCALE GENOMIC DNA]</scope>
    <source>
        <strain evidence="4">NBRC 107696</strain>
    </source>
</reference>
<accession>A0A7I9V710</accession>
<evidence type="ECO:0000313" key="3">
    <source>
        <dbReference type="EMBL" id="GEE01186.1"/>
    </source>
</evidence>
<evidence type="ECO:0008006" key="5">
    <source>
        <dbReference type="Google" id="ProtNLM"/>
    </source>
</evidence>
<feature type="compositionally biased region" description="Polar residues" evidence="1">
    <location>
        <begin position="33"/>
        <end position="43"/>
    </location>
</feature>
<feature type="signal peptide" evidence="2">
    <location>
        <begin position="1"/>
        <end position="29"/>
    </location>
</feature>
<evidence type="ECO:0000313" key="4">
    <source>
        <dbReference type="Proteomes" id="UP000444960"/>
    </source>
</evidence>
<feature type="chain" id="PRO_5039497799" description="Lipoprotein" evidence="2">
    <location>
        <begin position="30"/>
        <end position="132"/>
    </location>
</feature>
<dbReference type="RefSeq" id="WP_161895010.1">
    <property type="nucleotide sequence ID" value="NZ_BJOV01000003.1"/>
</dbReference>
<organism evidence="3 4">
    <name type="scientific">Gordonia spumicola</name>
    <dbReference type="NCBI Taxonomy" id="589161"/>
    <lineage>
        <taxon>Bacteria</taxon>
        <taxon>Bacillati</taxon>
        <taxon>Actinomycetota</taxon>
        <taxon>Actinomycetes</taxon>
        <taxon>Mycobacteriales</taxon>
        <taxon>Gordoniaceae</taxon>
        <taxon>Gordonia</taxon>
    </lineage>
</organism>
<sequence length="132" mass="13822">MNNGSTGFIAKPLAAFLLLVAIAVISCIACGDSTEQPTSSAPVSTELVTTTRTVTATPETPTSHRTDPADWESMSCSDYTALSPVEQREIYRSLAPDETDDRLSNAAILLHGICSSLPTVALRDALAGNLPG</sequence>
<feature type="region of interest" description="Disordered" evidence="1">
    <location>
        <begin position="33"/>
        <end position="71"/>
    </location>
</feature>
<proteinExistence type="predicted"/>
<name>A0A7I9V710_9ACTN</name>
<protein>
    <recommendedName>
        <fullName evidence="5">Lipoprotein</fullName>
    </recommendedName>
</protein>
<evidence type="ECO:0000256" key="2">
    <source>
        <dbReference type="SAM" id="SignalP"/>
    </source>
</evidence>
<keyword evidence="4" id="KW-1185">Reference proteome</keyword>
<dbReference type="Proteomes" id="UP000444960">
    <property type="component" value="Unassembled WGS sequence"/>
</dbReference>
<feature type="compositionally biased region" description="Low complexity" evidence="1">
    <location>
        <begin position="45"/>
        <end position="61"/>
    </location>
</feature>
<gene>
    <name evidence="3" type="ORF">nbrc107696_16320</name>
</gene>
<evidence type="ECO:0000256" key="1">
    <source>
        <dbReference type="SAM" id="MobiDB-lite"/>
    </source>
</evidence>
<comment type="caution">
    <text evidence="3">The sequence shown here is derived from an EMBL/GenBank/DDBJ whole genome shotgun (WGS) entry which is preliminary data.</text>
</comment>
<dbReference type="EMBL" id="BJOV01000003">
    <property type="protein sequence ID" value="GEE01186.1"/>
    <property type="molecule type" value="Genomic_DNA"/>
</dbReference>